<protein>
    <submittedName>
        <fullName evidence="5">Mce-associated membrane protein</fullName>
    </submittedName>
</protein>
<keyword evidence="2 4" id="KW-0472">Membrane</keyword>
<comment type="subcellular location">
    <subcellularLocation>
        <location evidence="1">Membrane</location>
    </subcellularLocation>
</comment>
<feature type="region of interest" description="Disordered" evidence="3">
    <location>
        <begin position="1"/>
        <end position="103"/>
    </location>
</feature>
<evidence type="ECO:0000256" key="4">
    <source>
        <dbReference type="SAM" id="Phobius"/>
    </source>
</evidence>
<name>A0A1G6ZSN6_9NOCA</name>
<gene>
    <name evidence="5" type="ORF">SAMN05444580_109120</name>
</gene>
<evidence type="ECO:0000256" key="1">
    <source>
        <dbReference type="ARBA" id="ARBA00004370"/>
    </source>
</evidence>
<feature type="compositionally biased region" description="Low complexity" evidence="3">
    <location>
        <begin position="88"/>
        <end position="100"/>
    </location>
</feature>
<dbReference type="AlphaFoldDB" id="A0A1G6ZSN6"/>
<dbReference type="GO" id="GO:0016020">
    <property type="term" value="C:membrane"/>
    <property type="evidence" value="ECO:0007669"/>
    <property type="project" value="UniProtKB-SubCell"/>
</dbReference>
<evidence type="ECO:0000313" key="6">
    <source>
        <dbReference type="Proteomes" id="UP000199417"/>
    </source>
</evidence>
<keyword evidence="4" id="KW-1133">Transmembrane helix</keyword>
<dbReference type="Proteomes" id="UP000199417">
    <property type="component" value="Unassembled WGS sequence"/>
</dbReference>
<proteinExistence type="predicted"/>
<evidence type="ECO:0000256" key="2">
    <source>
        <dbReference type="ARBA" id="ARBA00023136"/>
    </source>
</evidence>
<sequence>MPPTRRMSNTPQPRGRRPKVAGTGKAPGRPTSPVEGMAAVPVEDTAVAPVENTAPAQVEGPAAESVAVAAAKPVATPQVPEVPESEPVENPTPAGAASSDVEVDDADGAAEAAAAGADAPDESVSAGDTDAARAGWRRVAVVGVVALVLAGFAIVAAVKPGAGVANQAWVDTAATSRVTADARHAIETLYTYKFDTVDQDFDNARAVLADNMRTEFDKTAQVTRDAVVQTKTATSAQVSDIGVKILSDENAELVGSMTVSATNDGAAQGSAQGPLSVTMTKVDGTWLLADIRDR</sequence>
<dbReference type="PANTHER" id="PTHR37042:SF4">
    <property type="entry name" value="OUTER MEMBRANE PROTEIN RV1973"/>
    <property type="match status" value="1"/>
</dbReference>
<evidence type="ECO:0000256" key="3">
    <source>
        <dbReference type="SAM" id="MobiDB-lite"/>
    </source>
</evidence>
<organism evidence="5 6">
    <name type="scientific">Rhodococcus tukisamuensis</name>
    <dbReference type="NCBI Taxonomy" id="168276"/>
    <lineage>
        <taxon>Bacteria</taxon>
        <taxon>Bacillati</taxon>
        <taxon>Actinomycetota</taxon>
        <taxon>Actinomycetes</taxon>
        <taxon>Mycobacteriales</taxon>
        <taxon>Nocardiaceae</taxon>
        <taxon>Rhodococcus</taxon>
    </lineage>
</organism>
<evidence type="ECO:0000313" key="5">
    <source>
        <dbReference type="EMBL" id="SDE05540.1"/>
    </source>
</evidence>
<keyword evidence="4" id="KW-0812">Transmembrane</keyword>
<reference evidence="5 6" key="1">
    <citation type="submission" date="2016-10" db="EMBL/GenBank/DDBJ databases">
        <authorList>
            <person name="de Groot N.N."/>
        </authorList>
    </citation>
    <scope>NUCLEOTIDE SEQUENCE [LARGE SCALE GENOMIC DNA]</scope>
    <source>
        <strain evidence="5 6">JCM 11308</strain>
    </source>
</reference>
<accession>A0A1G6ZSN6</accession>
<dbReference type="PANTHER" id="PTHR37042">
    <property type="entry name" value="OUTER MEMBRANE PROTEIN RV1973"/>
    <property type="match status" value="1"/>
</dbReference>
<feature type="compositionally biased region" description="Low complexity" evidence="3">
    <location>
        <begin position="61"/>
        <end position="82"/>
    </location>
</feature>
<feature type="compositionally biased region" description="Low complexity" evidence="3">
    <location>
        <begin position="109"/>
        <end position="124"/>
    </location>
</feature>
<dbReference type="EMBL" id="FNAB01000009">
    <property type="protein sequence ID" value="SDE05540.1"/>
    <property type="molecule type" value="Genomic_DNA"/>
</dbReference>
<keyword evidence="6" id="KW-1185">Reference proteome</keyword>
<dbReference type="STRING" id="168276.SAMN05444580_109120"/>
<feature type="compositionally biased region" description="Polar residues" evidence="3">
    <location>
        <begin position="1"/>
        <end position="12"/>
    </location>
</feature>
<dbReference type="InterPro" id="IPR032710">
    <property type="entry name" value="NTF2-like_dom_sf"/>
</dbReference>
<feature type="region of interest" description="Disordered" evidence="3">
    <location>
        <begin position="109"/>
        <end position="128"/>
    </location>
</feature>
<feature type="transmembrane region" description="Helical" evidence="4">
    <location>
        <begin position="139"/>
        <end position="158"/>
    </location>
</feature>
<dbReference type="SUPFAM" id="SSF54427">
    <property type="entry name" value="NTF2-like"/>
    <property type="match status" value="1"/>
</dbReference>